<evidence type="ECO:0000256" key="11">
    <source>
        <dbReference type="RuleBase" id="RU361221"/>
    </source>
</evidence>
<evidence type="ECO:0000256" key="9">
    <source>
        <dbReference type="ARBA" id="ARBA00023214"/>
    </source>
</evidence>
<protein>
    <recommendedName>
        <fullName evidence="11">Chloride channel protein</fullName>
    </recommendedName>
</protein>
<feature type="compositionally biased region" description="Polar residues" evidence="12">
    <location>
        <begin position="28"/>
        <end position="50"/>
    </location>
</feature>
<dbReference type="InterPro" id="IPR051280">
    <property type="entry name" value="Cl-channel/antiporter"/>
</dbReference>
<keyword evidence="5 11" id="KW-1133">Transmembrane helix</keyword>
<dbReference type="Proteomes" id="UP000076078">
    <property type="component" value="Unassembled WGS sequence"/>
</dbReference>
<dbReference type="PANTHER" id="PTHR11689">
    <property type="entry name" value="CHLORIDE CHANNEL PROTEIN CLC FAMILY MEMBER"/>
    <property type="match status" value="1"/>
</dbReference>
<comment type="caution">
    <text evidence="14">The sequence shown here is derived from an EMBL/GenBank/DDBJ whole genome shotgun (WGS) entry which is preliminary data.</text>
</comment>
<reference evidence="14 15" key="1">
    <citation type="submission" date="2015-12" db="EMBL/GenBank/DDBJ databases">
        <title>Dictyostelia acquired genes for synthesis and detection of signals that induce cell-type specialization by lateral gene transfer from prokaryotes.</title>
        <authorList>
            <person name="Gloeckner G."/>
            <person name="Schaap P."/>
        </authorList>
    </citation>
    <scope>NUCLEOTIDE SEQUENCE [LARGE SCALE GENOMIC DNA]</scope>
    <source>
        <strain evidence="14 15">TK</strain>
    </source>
</reference>
<dbReference type="InterPro" id="IPR000644">
    <property type="entry name" value="CBS_dom"/>
</dbReference>
<feature type="domain" description="CBS" evidence="13">
    <location>
        <begin position="661"/>
        <end position="730"/>
    </location>
</feature>
<dbReference type="SMART" id="SM00116">
    <property type="entry name" value="CBS"/>
    <property type="match status" value="2"/>
</dbReference>
<gene>
    <name evidence="14" type="ORF">DLAC_00906</name>
</gene>
<evidence type="ECO:0000256" key="5">
    <source>
        <dbReference type="ARBA" id="ARBA00022989"/>
    </source>
</evidence>
<evidence type="ECO:0000259" key="13">
    <source>
        <dbReference type="PROSITE" id="PS51371"/>
    </source>
</evidence>
<feature type="transmembrane region" description="Helical" evidence="11">
    <location>
        <begin position="538"/>
        <end position="556"/>
    </location>
</feature>
<dbReference type="GO" id="GO:0016020">
    <property type="term" value="C:membrane"/>
    <property type="evidence" value="ECO:0007669"/>
    <property type="project" value="UniProtKB-SubCell"/>
</dbReference>
<keyword evidence="4" id="KW-0677">Repeat</keyword>
<evidence type="ECO:0000256" key="12">
    <source>
        <dbReference type="SAM" id="MobiDB-lite"/>
    </source>
</evidence>
<dbReference type="Pfam" id="PF00654">
    <property type="entry name" value="Voltage_CLC"/>
    <property type="match status" value="1"/>
</dbReference>
<evidence type="ECO:0000256" key="2">
    <source>
        <dbReference type="ARBA" id="ARBA00022448"/>
    </source>
</evidence>
<dbReference type="GO" id="GO:0005254">
    <property type="term" value="F:chloride channel activity"/>
    <property type="evidence" value="ECO:0007669"/>
    <property type="project" value="UniProtKB-UniRule"/>
</dbReference>
<dbReference type="PRINTS" id="PR00762">
    <property type="entry name" value="CLCHANNEL"/>
</dbReference>
<evidence type="ECO:0000256" key="6">
    <source>
        <dbReference type="ARBA" id="ARBA00023065"/>
    </source>
</evidence>
<feature type="transmembrane region" description="Helical" evidence="11">
    <location>
        <begin position="392"/>
        <end position="412"/>
    </location>
</feature>
<feature type="compositionally biased region" description="Low complexity" evidence="12">
    <location>
        <begin position="751"/>
        <end position="763"/>
    </location>
</feature>
<evidence type="ECO:0000313" key="15">
    <source>
        <dbReference type="Proteomes" id="UP000076078"/>
    </source>
</evidence>
<keyword evidence="15" id="KW-1185">Reference proteome</keyword>
<evidence type="ECO:0000256" key="3">
    <source>
        <dbReference type="ARBA" id="ARBA00022692"/>
    </source>
</evidence>
<dbReference type="CDD" id="cd04591">
    <property type="entry name" value="CBS_pair_voltage-gated_CLC_euk_bac"/>
    <property type="match status" value="1"/>
</dbReference>
<evidence type="ECO:0000256" key="4">
    <source>
        <dbReference type="ARBA" id="ARBA00022737"/>
    </source>
</evidence>
<dbReference type="SUPFAM" id="SSF54631">
    <property type="entry name" value="CBS-domain pair"/>
    <property type="match status" value="1"/>
</dbReference>
<dbReference type="PANTHER" id="PTHR11689:SF140">
    <property type="entry name" value="CHLORIDE CHANNEL PROTEIN A"/>
    <property type="match status" value="1"/>
</dbReference>
<dbReference type="STRING" id="361077.A0A152A7C5"/>
<feature type="compositionally biased region" description="Low complexity" evidence="12">
    <location>
        <begin position="51"/>
        <end position="85"/>
    </location>
</feature>
<sequence length="872" mass="98156">MSKENDFYGGYNDSTELKYVFSDERSPIGQTSNLNRSGNSYTNSNPLLSGNNYQSNHYNDNNNNHNNNNDIIINNNSNSDYNQPNHHSDNLQIHMEPSSLTHRRGKHTFTELEKLKMSNFESLDFPIIDNQLYREYLKKSTRLNHMLKTFGKWVICFAIGVAVGIFAYIVKQSVEYVNIFKFSASEKYISKGEKFIGFLVYYSINLLFGLLASLVIIPVGQIASGSGIPEVKGYLNGIRIPHSMNVRTLFGKVISLIFSFSSGLILGPEGPMIHIGSMIGGAVGQVKSKTLKCYPKMFWKYHNDRDRRDFISTGAAAGIAAAFGAPIGGVLFGFEEASSFWSRQLTWRTFFACLVATITTNIILQGFQMQIHDYGVLTFGFSTEYLYRYSELIGFAGLGVLGGLLGAFFVFCNVRLSRFRMEFFAKRSIYWRVLEVFVFITLTSSILFSAATFSGCRALSDASNSSDIPSDIQTAQNDTFIKFFCPDSQYNDMAGLSFNSLDAALRLLYSRSLNVFSIQTLVVFTIISFFLTTVTSGLMLASGLFIPMMLVGASLGRLVGQIGGMMFTNSTIDPSIYAMVGSSAMMAGFSRMTISLAVIVVELTEGTQYMLPVILSVMVAKWVGDIFNESIYEHLMEQKCYPFLPSQPPKSMVKLSVTDIMKSDVVTLNEVEKVSTVIQILQSNQHHGFPVIERPRTEEFDEERTYCGLILRSQLHILLYYKIFCYEQPLPKNPYLLRPKRTGENQDLGGNNSSNNNNNNNNNPAGVRPSRRWGKVTDYGHVQADGRMNYEIMSQSLARHFPSIDKMKISNEEMENMYIDLRPYMNLSSVVANETFSFSETYQLFRLLGLRHLPVVNKMNEVVGIVTRKDLL</sequence>
<evidence type="ECO:0000256" key="8">
    <source>
        <dbReference type="ARBA" id="ARBA00023136"/>
    </source>
</evidence>
<feature type="domain" description="CBS" evidence="13">
    <location>
        <begin position="825"/>
        <end position="872"/>
    </location>
</feature>
<dbReference type="FunCoup" id="A0A152A7C5">
    <property type="interactions" value="332"/>
</dbReference>
<feature type="region of interest" description="Disordered" evidence="12">
    <location>
        <begin position="28"/>
        <end position="87"/>
    </location>
</feature>
<dbReference type="Gene3D" id="1.10.3080.10">
    <property type="entry name" value="Clc chloride channel"/>
    <property type="match status" value="1"/>
</dbReference>
<keyword evidence="7 10" id="KW-0129">CBS domain</keyword>
<feature type="transmembrane region" description="Helical" evidence="11">
    <location>
        <begin position="195"/>
        <end position="217"/>
    </location>
</feature>
<comment type="caution">
    <text evidence="11">Lacks conserved residue(s) required for the propagation of feature annotation.</text>
</comment>
<evidence type="ECO:0000256" key="7">
    <source>
        <dbReference type="ARBA" id="ARBA00023122"/>
    </source>
</evidence>
<feature type="transmembrane region" description="Helical" evidence="11">
    <location>
        <begin position="310"/>
        <end position="333"/>
    </location>
</feature>
<comment type="subcellular location">
    <subcellularLocation>
        <location evidence="1 11">Membrane</location>
        <topology evidence="1 11">Multi-pass membrane protein</topology>
    </subcellularLocation>
</comment>
<feature type="transmembrane region" description="Helical" evidence="11">
    <location>
        <begin position="345"/>
        <end position="364"/>
    </location>
</feature>
<keyword evidence="2 11" id="KW-0813">Transport</keyword>
<feature type="transmembrane region" description="Helical" evidence="11">
    <location>
        <begin position="433"/>
        <end position="453"/>
    </location>
</feature>
<dbReference type="PROSITE" id="PS51371">
    <property type="entry name" value="CBS"/>
    <property type="match status" value="2"/>
</dbReference>
<dbReference type="Gene3D" id="3.10.580.10">
    <property type="entry name" value="CBS-domain"/>
    <property type="match status" value="1"/>
</dbReference>
<keyword evidence="6 11" id="KW-0406">Ion transport</keyword>
<dbReference type="InParanoid" id="A0A152A7C5"/>
<evidence type="ECO:0000256" key="10">
    <source>
        <dbReference type="PROSITE-ProRule" id="PRU00703"/>
    </source>
</evidence>
<dbReference type="InterPro" id="IPR046342">
    <property type="entry name" value="CBS_dom_sf"/>
</dbReference>
<dbReference type="OrthoDB" id="428525at2759"/>
<dbReference type="EMBL" id="LODT01000004">
    <property type="protein sequence ID" value="KYR02106.1"/>
    <property type="molecule type" value="Genomic_DNA"/>
</dbReference>
<evidence type="ECO:0000256" key="1">
    <source>
        <dbReference type="ARBA" id="ARBA00004141"/>
    </source>
</evidence>
<keyword evidence="9 11" id="KW-0868">Chloride</keyword>
<dbReference type="OMA" id="KCDHNGF"/>
<comment type="similarity">
    <text evidence="11">Belongs to the chloride channel (TC 2.A.49) family.</text>
</comment>
<feature type="transmembrane region" description="Helical" evidence="11">
    <location>
        <begin position="249"/>
        <end position="267"/>
    </location>
</feature>
<dbReference type="Pfam" id="PF00571">
    <property type="entry name" value="CBS"/>
    <property type="match status" value="2"/>
</dbReference>
<organism evidence="14 15">
    <name type="scientific">Tieghemostelium lacteum</name>
    <name type="common">Slime mold</name>
    <name type="synonym">Dictyostelium lacteum</name>
    <dbReference type="NCBI Taxonomy" id="361077"/>
    <lineage>
        <taxon>Eukaryota</taxon>
        <taxon>Amoebozoa</taxon>
        <taxon>Evosea</taxon>
        <taxon>Eumycetozoa</taxon>
        <taxon>Dictyostelia</taxon>
        <taxon>Dictyosteliales</taxon>
        <taxon>Raperosteliaceae</taxon>
        <taxon>Tieghemostelium</taxon>
    </lineage>
</organism>
<proteinExistence type="inferred from homology"/>
<dbReference type="InterPro" id="IPR014743">
    <property type="entry name" value="Cl-channel_core"/>
</dbReference>
<dbReference type="InterPro" id="IPR001807">
    <property type="entry name" value="ClC"/>
</dbReference>
<keyword evidence="8 11" id="KW-0472">Membrane</keyword>
<dbReference type="SUPFAM" id="SSF81340">
    <property type="entry name" value="Clc chloride channel"/>
    <property type="match status" value="1"/>
</dbReference>
<feature type="region of interest" description="Disordered" evidence="12">
    <location>
        <begin position="736"/>
        <end position="772"/>
    </location>
</feature>
<keyword evidence="3 11" id="KW-0812">Transmembrane</keyword>
<feature type="transmembrane region" description="Helical" evidence="11">
    <location>
        <begin position="150"/>
        <end position="170"/>
    </location>
</feature>
<accession>A0A152A7C5</accession>
<name>A0A152A7C5_TIELA</name>
<feature type="transmembrane region" description="Helical" evidence="11">
    <location>
        <begin position="513"/>
        <end position="531"/>
    </location>
</feature>
<dbReference type="AlphaFoldDB" id="A0A152A7C5"/>
<evidence type="ECO:0000313" key="14">
    <source>
        <dbReference type="EMBL" id="KYR02106.1"/>
    </source>
</evidence>